<dbReference type="Proteomes" id="UP000026962">
    <property type="component" value="Chromosome 6"/>
</dbReference>
<dbReference type="HOGENOM" id="CLU_2692061_0_0_1"/>
<accession>A0A0E0L9K9</accession>
<sequence length="74" mass="8011">MVQGCLGFGGGFIYCASRNVGGKTFHRTPCMHAVLAETGEAKWTFAGWAEKKRGNGLVLREGHSLGFVNLFGFM</sequence>
<reference evidence="1" key="1">
    <citation type="submission" date="2015-04" db="UniProtKB">
        <authorList>
            <consortium name="EnsemblPlants"/>
        </authorList>
    </citation>
    <scope>IDENTIFICATION</scope>
</reference>
<proteinExistence type="predicted"/>
<dbReference type="AlphaFoldDB" id="A0A0E0L9K9"/>
<protein>
    <submittedName>
        <fullName evidence="1">Uncharacterized protein</fullName>
    </submittedName>
</protein>
<dbReference type="EnsemblPlants" id="OPUNC06G07850.1">
    <property type="protein sequence ID" value="OPUNC06G07850.1"/>
    <property type="gene ID" value="OPUNC06G07850"/>
</dbReference>
<dbReference type="Gramene" id="OPUNC06G07850.1">
    <property type="protein sequence ID" value="OPUNC06G07850.1"/>
    <property type="gene ID" value="OPUNC06G07850"/>
</dbReference>
<name>A0A0E0L9K9_ORYPU</name>
<keyword evidence="2" id="KW-1185">Reference proteome</keyword>
<evidence type="ECO:0000313" key="1">
    <source>
        <dbReference type="EnsemblPlants" id="OPUNC06G07850.1"/>
    </source>
</evidence>
<evidence type="ECO:0000313" key="2">
    <source>
        <dbReference type="Proteomes" id="UP000026962"/>
    </source>
</evidence>
<reference evidence="1" key="2">
    <citation type="submission" date="2018-05" db="EMBL/GenBank/DDBJ databases">
        <title>OpunRS2 (Oryza punctata Reference Sequence Version 2).</title>
        <authorList>
            <person name="Zhang J."/>
            <person name="Kudrna D."/>
            <person name="Lee S."/>
            <person name="Talag J."/>
            <person name="Welchert J."/>
            <person name="Wing R.A."/>
        </authorList>
    </citation>
    <scope>NUCLEOTIDE SEQUENCE [LARGE SCALE GENOMIC DNA]</scope>
</reference>
<organism evidence="1">
    <name type="scientific">Oryza punctata</name>
    <name type="common">Red rice</name>
    <dbReference type="NCBI Taxonomy" id="4537"/>
    <lineage>
        <taxon>Eukaryota</taxon>
        <taxon>Viridiplantae</taxon>
        <taxon>Streptophyta</taxon>
        <taxon>Embryophyta</taxon>
        <taxon>Tracheophyta</taxon>
        <taxon>Spermatophyta</taxon>
        <taxon>Magnoliopsida</taxon>
        <taxon>Liliopsida</taxon>
        <taxon>Poales</taxon>
        <taxon>Poaceae</taxon>
        <taxon>BOP clade</taxon>
        <taxon>Oryzoideae</taxon>
        <taxon>Oryzeae</taxon>
        <taxon>Oryzinae</taxon>
        <taxon>Oryza</taxon>
    </lineage>
</organism>